<dbReference type="STRING" id="4829.A0A168MUT3"/>
<name>A0A168MUT3_ABSGL</name>
<dbReference type="PANTHER" id="PTHR14374">
    <property type="entry name" value="FOIE GRAS"/>
    <property type="match status" value="1"/>
</dbReference>
<dbReference type="PANTHER" id="PTHR14374:SF0">
    <property type="entry name" value="TRAFFICKING PROTEIN PARTICLE COMPLEX SUBUNIT 11"/>
    <property type="match status" value="1"/>
</dbReference>
<evidence type="ECO:0000313" key="2">
    <source>
        <dbReference type="EMBL" id="SAL99249.1"/>
    </source>
</evidence>
<dbReference type="OrthoDB" id="6278596at2759"/>
<evidence type="ECO:0000259" key="1">
    <source>
        <dbReference type="Pfam" id="PF11817"/>
    </source>
</evidence>
<proteinExistence type="predicted"/>
<dbReference type="InParanoid" id="A0A168MUT3"/>
<evidence type="ECO:0000313" key="3">
    <source>
        <dbReference type="Proteomes" id="UP000078561"/>
    </source>
</evidence>
<keyword evidence="3" id="KW-1185">Reference proteome</keyword>
<dbReference type="SUPFAM" id="SSF48452">
    <property type="entry name" value="TPR-like"/>
    <property type="match status" value="1"/>
</dbReference>
<dbReference type="InterPro" id="IPR021773">
    <property type="entry name" value="TPC11"/>
</dbReference>
<reference evidence="2" key="1">
    <citation type="submission" date="2016-04" db="EMBL/GenBank/DDBJ databases">
        <authorList>
            <person name="Evans L.H."/>
            <person name="Alamgir A."/>
            <person name="Owens N."/>
            <person name="Weber N.D."/>
            <person name="Virtaneva K."/>
            <person name="Barbian K."/>
            <person name="Babar A."/>
            <person name="Rosenke K."/>
        </authorList>
    </citation>
    <scope>NUCLEOTIDE SEQUENCE [LARGE SCALE GENOMIC DNA]</scope>
    <source>
        <strain evidence="2">CBS 101.48</strain>
    </source>
</reference>
<gene>
    <name evidence="2" type="primary">ABSGL_04850.1 scaffold 6035</name>
</gene>
<dbReference type="EMBL" id="LT552594">
    <property type="protein sequence ID" value="SAL99249.1"/>
    <property type="molecule type" value="Genomic_DNA"/>
</dbReference>
<dbReference type="AlphaFoldDB" id="A0A168MUT3"/>
<protein>
    <recommendedName>
        <fullName evidence="1">Trafficking protein particle complex subunit 11 domain-containing protein</fullName>
    </recommendedName>
</protein>
<accession>A0A168MUT3</accession>
<dbReference type="Proteomes" id="UP000078561">
    <property type="component" value="Unassembled WGS sequence"/>
</dbReference>
<feature type="domain" description="Trafficking protein particle complex subunit 11" evidence="1">
    <location>
        <begin position="22"/>
        <end position="173"/>
    </location>
</feature>
<sequence>MPDSPSLGNGSSPYLDLNSGCNPGAILQHPGFYYHLAAMCCAERRRRYLEMNKLEASKEKTTTPTTMLLSLLKSEQQVDHSSLTIELLTKSYEQFKRYHNGRMTLYLAAEIAGTYYETGKFEMALKFFERIGKTYRKERWYTILTSILRWSLRCAKELESWDRAIECLVELLSDALPMSDSKRTDVQAELLQLLDKQVPNDVPDLPRPVMINMNQINAFVHCGVQFQTATNFVNTPLTFQITLQANATSPPTDPFRFTAMRVLFSDPRYNYYLLDSGDASSGDATSLIDCSQNVELYQEQGDYLGWKTKRVNLGLAKKQVKVIQGTVLPDSCEEVKILGVCLDITSSNWAVSLNYTFGEQNNGGQPLPRRKWLQPISGNEKKTNKLHVVLD</sequence>
<organism evidence="2">
    <name type="scientific">Absidia glauca</name>
    <name type="common">Pin mould</name>
    <dbReference type="NCBI Taxonomy" id="4829"/>
    <lineage>
        <taxon>Eukaryota</taxon>
        <taxon>Fungi</taxon>
        <taxon>Fungi incertae sedis</taxon>
        <taxon>Mucoromycota</taxon>
        <taxon>Mucoromycotina</taxon>
        <taxon>Mucoromycetes</taxon>
        <taxon>Mucorales</taxon>
        <taxon>Cunninghamellaceae</taxon>
        <taxon>Absidia</taxon>
    </lineage>
</organism>
<dbReference type="InterPro" id="IPR011990">
    <property type="entry name" value="TPR-like_helical_dom_sf"/>
</dbReference>
<dbReference type="Pfam" id="PF11817">
    <property type="entry name" value="Foie-gras_1"/>
    <property type="match status" value="1"/>
</dbReference>